<proteinExistence type="predicted"/>
<evidence type="ECO:0000313" key="2">
    <source>
        <dbReference type="EMBL" id="TQL61174.1"/>
    </source>
</evidence>
<sequence length="88" mass="9033">MVVLIVGMLLCLGLAVAVVGVVAVPARRQGRDILTPRGEEVVAQVKEATGTAVEKATEVTQAAVEKTGEALSSAKDKVTDSTSSKTPE</sequence>
<comment type="caution">
    <text evidence="2">The sequence shown here is derived from an EMBL/GenBank/DDBJ whole genome shotgun (WGS) entry which is preliminary data.</text>
</comment>
<dbReference type="RefSeq" id="WP_141788994.1">
    <property type="nucleotide sequence ID" value="NZ_BAAAKX010000001.1"/>
</dbReference>
<dbReference type="OrthoDB" id="4871415at2"/>
<protein>
    <submittedName>
        <fullName evidence="2">Uncharacterized protein</fullName>
    </submittedName>
</protein>
<name>A0A542ZLF0_9MICO</name>
<dbReference type="AlphaFoldDB" id="A0A542ZLF0"/>
<feature type="region of interest" description="Disordered" evidence="1">
    <location>
        <begin position="67"/>
        <end position="88"/>
    </location>
</feature>
<reference evidence="2 3" key="1">
    <citation type="submission" date="2019-06" db="EMBL/GenBank/DDBJ databases">
        <title>Sequencing the genomes of 1000 actinobacteria strains.</title>
        <authorList>
            <person name="Klenk H.-P."/>
        </authorList>
    </citation>
    <scope>NUCLEOTIDE SEQUENCE [LARGE SCALE GENOMIC DNA]</scope>
    <source>
        <strain evidence="2 3">DSM 18082</strain>
    </source>
</reference>
<keyword evidence="3" id="KW-1185">Reference proteome</keyword>
<evidence type="ECO:0000256" key="1">
    <source>
        <dbReference type="SAM" id="MobiDB-lite"/>
    </source>
</evidence>
<dbReference type="EMBL" id="VFOQ01000001">
    <property type="protein sequence ID" value="TQL61174.1"/>
    <property type="molecule type" value="Genomic_DNA"/>
</dbReference>
<organism evidence="2 3">
    <name type="scientific">Oryzihumus leptocrescens</name>
    <dbReference type="NCBI Taxonomy" id="297536"/>
    <lineage>
        <taxon>Bacteria</taxon>
        <taxon>Bacillati</taxon>
        <taxon>Actinomycetota</taxon>
        <taxon>Actinomycetes</taxon>
        <taxon>Micrococcales</taxon>
        <taxon>Intrasporangiaceae</taxon>
        <taxon>Oryzihumus</taxon>
    </lineage>
</organism>
<dbReference type="Proteomes" id="UP000319514">
    <property type="component" value="Unassembled WGS sequence"/>
</dbReference>
<accession>A0A542ZLF0</accession>
<gene>
    <name evidence="2" type="ORF">FB474_2579</name>
</gene>
<evidence type="ECO:0000313" key="3">
    <source>
        <dbReference type="Proteomes" id="UP000319514"/>
    </source>
</evidence>